<dbReference type="AlphaFoldDB" id="A0A1N7FEA7"/>
<accession>A0A1N7FEA7</accession>
<dbReference type="Proteomes" id="UP000186914">
    <property type="component" value="Unassembled WGS sequence"/>
</dbReference>
<evidence type="ECO:0000313" key="2">
    <source>
        <dbReference type="EMBL" id="SIR98634.1"/>
    </source>
</evidence>
<organism evidence="2 3">
    <name type="scientific">Haladaptatus litoreus</name>
    <dbReference type="NCBI Taxonomy" id="553468"/>
    <lineage>
        <taxon>Archaea</taxon>
        <taxon>Methanobacteriati</taxon>
        <taxon>Methanobacteriota</taxon>
        <taxon>Stenosarchaea group</taxon>
        <taxon>Halobacteria</taxon>
        <taxon>Halobacteriales</taxon>
        <taxon>Haladaptataceae</taxon>
        <taxon>Haladaptatus</taxon>
    </lineage>
</organism>
<feature type="transmembrane region" description="Helical" evidence="1">
    <location>
        <begin position="24"/>
        <end position="42"/>
    </location>
</feature>
<feature type="transmembrane region" description="Helical" evidence="1">
    <location>
        <begin position="48"/>
        <end position="71"/>
    </location>
</feature>
<reference evidence="3" key="1">
    <citation type="submission" date="2017-01" db="EMBL/GenBank/DDBJ databases">
        <authorList>
            <person name="Varghese N."/>
            <person name="Submissions S."/>
        </authorList>
    </citation>
    <scope>NUCLEOTIDE SEQUENCE [LARGE SCALE GENOMIC DNA]</scope>
    <source>
        <strain evidence="3">CGMCC 1.7737</strain>
    </source>
</reference>
<keyword evidence="3" id="KW-1185">Reference proteome</keyword>
<protein>
    <submittedName>
        <fullName evidence="2">Uncharacterized protein</fullName>
    </submittedName>
</protein>
<keyword evidence="1" id="KW-0472">Membrane</keyword>
<gene>
    <name evidence="2" type="ORF">SAMN05421858_4995</name>
</gene>
<name>A0A1N7FEA7_9EURY</name>
<sequence>MNVSPSNDDIANETVKYSVADDQALLRFLVILTIILGVQAFLELFPVLVRVAGVTYFSLIFLGRLPLYVSLLSKMWTGSPRTNR</sequence>
<keyword evidence="1" id="KW-1133">Transmembrane helix</keyword>
<evidence type="ECO:0000256" key="1">
    <source>
        <dbReference type="SAM" id="Phobius"/>
    </source>
</evidence>
<evidence type="ECO:0000313" key="3">
    <source>
        <dbReference type="Proteomes" id="UP000186914"/>
    </source>
</evidence>
<proteinExistence type="predicted"/>
<dbReference type="EMBL" id="FTNO01000008">
    <property type="protein sequence ID" value="SIR98634.1"/>
    <property type="molecule type" value="Genomic_DNA"/>
</dbReference>
<keyword evidence="1" id="KW-0812">Transmembrane</keyword>